<proteinExistence type="predicted"/>
<dbReference type="AlphaFoldDB" id="X0TD78"/>
<organism evidence="1">
    <name type="scientific">marine sediment metagenome</name>
    <dbReference type="NCBI Taxonomy" id="412755"/>
    <lineage>
        <taxon>unclassified sequences</taxon>
        <taxon>metagenomes</taxon>
        <taxon>ecological metagenomes</taxon>
    </lineage>
</organism>
<protein>
    <submittedName>
        <fullName evidence="1">Uncharacterized protein</fullName>
    </submittedName>
</protein>
<sequence>LNDPLLFFNLLSQIIYKILKLSNERDNCIRSRFIELEYLFSLNAENIFS</sequence>
<name>X0TD78_9ZZZZ</name>
<feature type="non-terminal residue" evidence="1">
    <location>
        <position position="1"/>
    </location>
</feature>
<comment type="caution">
    <text evidence="1">The sequence shown here is derived from an EMBL/GenBank/DDBJ whole genome shotgun (WGS) entry which is preliminary data.</text>
</comment>
<accession>X0TD78</accession>
<reference evidence="1" key="1">
    <citation type="journal article" date="2014" name="Front. Microbiol.">
        <title>High frequency of phylogenetically diverse reductive dehalogenase-homologous genes in deep subseafloor sedimentary metagenomes.</title>
        <authorList>
            <person name="Kawai M."/>
            <person name="Futagami T."/>
            <person name="Toyoda A."/>
            <person name="Takaki Y."/>
            <person name="Nishi S."/>
            <person name="Hori S."/>
            <person name="Arai W."/>
            <person name="Tsubouchi T."/>
            <person name="Morono Y."/>
            <person name="Uchiyama I."/>
            <person name="Ito T."/>
            <person name="Fujiyama A."/>
            <person name="Inagaki F."/>
            <person name="Takami H."/>
        </authorList>
    </citation>
    <scope>NUCLEOTIDE SEQUENCE</scope>
    <source>
        <strain evidence="1">Expedition CK06-06</strain>
    </source>
</reference>
<dbReference type="EMBL" id="BARS01002865">
    <property type="protein sequence ID" value="GAF73995.1"/>
    <property type="molecule type" value="Genomic_DNA"/>
</dbReference>
<gene>
    <name evidence="1" type="ORF">S01H1_05500</name>
</gene>
<evidence type="ECO:0000313" key="1">
    <source>
        <dbReference type="EMBL" id="GAF73995.1"/>
    </source>
</evidence>